<dbReference type="EMBL" id="LAZR01041989">
    <property type="protein sequence ID" value="KKL10618.1"/>
    <property type="molecule type" value="Genomic_DNA"/>
</dbReference>
<reference evidence="2" key="1">
    <citation type="journal article" date="2015" name="Nature">
        <title>Complex archaea that bridge the gap between prokaryotes and eukaryotes.</title>
        <authorList>
            <person name="Spang A."/>
            <person name="Saw J.H."/>
            <person name="Jorgensen S.L."/>
            <person name="Zaremba-Niedzwiedzka K."/>
            <person name="Martijn J."/>
            <person name="Lind A.E."/>
            <person name="van Eijk R."/>
            <person name="Schleper C."/>
            <person name="Guy L."/>
            <person name="Ettema T.J."/>
        </authorList>
    </citation>
    <scope>NUCLEOTIDE SEQUENCE</scope>
</reference>
<evidence type="ECO:0000313" key="2">
    <source>
        <dbReference type="EMBL" id="KKL10618.1"/>
    </source>
</evidence>
<dbReference type="Gene3D" id="2.40.30.180">
    <property type="entry name" value="Ubiquitin-activating enzyme E1, FCCH domain"/>
    <property type="match status" value="1"/>
</dbReference>
<sequence length="154" mass="15545">MATASSSFTTPSLTSISSAAAGLVTIGTAHGWEVGDVVGFQGLTEMTELNGTTATIITVPASTTFTIGDTSDNTAEATGGVDTIFLVVDSGGYLRTGAKGEDVTIDTITFNGVATGGKIYDHIELIDIATDKWLVSGQISQSGGSEVTPFSSAA</sequence>
<organism evidence="2">
    <name type="scientific">marine sediment metagenome</name>
    <dbReference type="NCBI Taxonomy" id="412755"/>
    <lineage>
        <taxon>unclassified sequences</taxon>
        <taxon>metagenomes</taxon>
        <taxon>ecological metagenomes</taxon>
    </lineage>
</organism>
<dbReference type="InterPro" id="IPR032418">
    <property type="entry name" value="E1_FCCH"/>
</dbReference>
<protein>
    <recommendedName>
        <fullName evidence="1">Ubiquitin-activating enzyme E1 FCCH domain-containing protein</fullName>
    </recommendedName>
</protein>
<evidence type="ECO:0000259" key="1">
    <source>
        <dbReference type="Pfam" id="PF16190"/>
    </source>
</evidence>
<comment type="caution">
    <text evidence="2">The sequence shown here is derived from an EMBL/GenBank/DDBJ whole genome shotgun (WGS) entry which is preliminary data.</text>
</comment>
<feature type="domain" description="Ubiquitin-activating enzyme E1 FCCH" evidence="1">
    <location>
        <begin position="23"/>
        <end position="80"/>
    </location>
</feature>
<accession>A0A0F9DF63</accession>
<dbReference type="Pfam" id="PF16190">
    <property type="entry name" value="E1_FCCH"/>
    <property type="match status" value="1"/>
</dbReference>
<dbReference type="InterPro" id="IPR042302">
    <property type="entry name" value="E1_FCCH_sf"/>
</dbReference>
<gene>
    <name evidence="2" type="ORF">LCGC14_2554010</name>
</gene>
<proteinExistence type="predicted"/>
<dbReference type="AlphaFoldDB" id="A0A0F9DF63"/>
<name>A0A0F9DF63_9ZZZZ</name>